<accession>A0A512DQ09</accession>
<keyword evidence="1" id="KW-0472">Membrane</keyword>
<keyword evidence="1" id="KW-0812">Transmembrane</keyword>
<evidence type="ECO:0000313" key="3">
    <source>
        <dbReference type="Proteomes" id="UP000321523"/>
    </source>
</evidence>
<keyword evidence="3" id="KW-1185">Reference proteome</keyword>
<comment type="caution">
    <text evidence="2">The sequence shown here is derived from an EMBL/GenBank/DDBJ whole genome shotgun (WGS) entry which is preliminary data.</text>
</comment>
<dbReference type="AlphaFoldDB" id="A0A512DQ09"/>
<evidence type="ECO:0000256" key="1">
    <source>
        <dbReference type="SAM" id="Phobius"/>
    </source>
</evidence>
<reference evidence="2 3" key="1">
    <citation type="submission" date="2019-07" db="EMBL/GenBank/DDBJ databases">
        <title>Whole genome shotgun sequence of Skermanella aerolata NBRC 106429.</title>
        <authorList>
            <person name="Hosoyama A."/>
            <person name="Uohara A."/>
            <person name="Ohji S."/>
            <person name="Ichikawa N."/>
        </authorList>
    </citation>
    <scope>NUCLEOTIDE SEQUENCE [LARGE SCALE GENOMIC DNA]</scope>
    <source>
        <strain evidence="2 3">NBRC 106429</strain>
    </source>
</reference>
<proteinExistence type="predicted"/>
<name>A0A512DQ09_9PROT</name>
<organism evidence="2 3">
    <name type="scientific">Skermanella aerolata</name>
    <dbReference type="NCBI Taxonomy" id="393310"/>
    <lineage>
        <taxon>Bacteria</taxon>
        <taxon>Pseudomonadati</taxon>
        <taxon>Pseudomonadota</taxon>
        <taxon>Alphaproteobacteria</taxon>
        <taxon>Rhodospirillales</taxon>
        <taxon>Azospirillaceae</taxon>
        <taxon>Skermanella</taxon>
    </lineage>
</organism>
<dbReference type="RefSeq" id="WP_157599365.1">
    <property type="nucleotide sequence ID" value="NZ_BJYZ01000011.1"/>
</dbReference>
<evidence type="ECO:0008006" key="4">
    <source>
        <dbReference type="Google" id="ProtNLM"/>
    </source>
</evidence>
<feature type="transmembrane region" description="Helical" evidence="1">
    <location>
        <begin position="24"/>
        <end position="45"/>
    </location>
</feature>
<gene>
    <name evidence="2" type="ORF">SAE02_27060</name>
</gene>
<keyword evidence="1" id="KW-1133">Transmembrane helix</keyword>
<evidence type="ECO:0000313" key="2">
    <source>
        <dbReference type="EMBL" id="GEO38558.1"/>
    </source>
</evidence>
<sequence length="49" mass="5478">MNADRIQITRLTDEQKRKRRGKNIAVMVALLALVALLYVITLVRIGGNA</sequence>
<dbReference type="Proteomes" id="UP000321523">
    <property type="component" value="Unassembled WGS sequence"/>
</dbReference>
<dbReference type="EMBL" id="BJYZ01000011">
    <property type="protein sequence ID" value="GEO38558.1"/>
    <property type="molecule type" value="Genomic_DNA"/>
</dbReference>
<protein>
    <recommendedName>
        <fullName evidence="4">Protoheme IX farnesyltransferase</fullName>
    </recommendedName>
</protein>